<dbReference type="EMBL" id="BDCX01000015">
    <property type="protein sequence ID" value="GAT69921.1"/>
    <property type="molecule type" value="Genomic_DNA"/>
</dbReference>
<proteinExistence type="predicted"/>
<reference evidence="1 2" key="1">
    <citation type="journal article" date="2016" name="Genome Announc.">
        <title>Draft Genome Sequence of Planomonospora sphaerica JCM9374, a Rare Actinomycete.</title>
        <authorList>
            <person name="Dohra H."/>
            <person name="Suzuki T."/>
            <person name="Inoue Y."/>
            <person name="Kodani S."/>
        </authorList>
    </citation>
    <scope>NUCLEOTIDE SEQUENCE [LARGE SCALE GENOMIC DNA]</scope>
    <source>
        <strain evidence="1 2">JCM 9374</strain>
    </source>
</reference>
<protein>
    <submittedName>
        <fullName evidence="1">Uncharacterized protein</fullName>
    </submittedName>
</protein>
<reference evidence="2" key="2">
    <citation type="submission" date="2016-04" db="EMBL/GenBank/DDBJ databases">
        <title>Planomonospora sphaerica JCM9374 whole genome shotgun sequence.</title>
        <authorList>
            <person name="Suzuki T."/>
            <person name="Dohra H."/>
            <person name="Kodani S."/>
        </authorList>
    </citation>
    <scope>NUCLEOTIDE SEQUENCE [LARGE SCALE GENOMIC DNA]</scope>
    <source>
        <strain evidence="2">JCM 9374</strain>
    </source>
</reference>
<sequence>MVDDSRINEFNGRVAQSLNGKNESVYVFIKSGRLKYSDGTTDPYLHVYLAVLSDSQEWTAWDSLETEDLDDLSEELRSGSLDWYGETLNLSWLGAEEAAPIIDKFGWSGLI</sequence>
<accession>A0A171DLY3</accession>
<dbReference type="RefSeq" id="WP_153054533.1">
    <property type="nucleotide sequence ID" value="NZ_BDCX01000015.1"/>
</dbReference>
<dbReference type="AlphaFoldDB" id="A0A171DLY3"/>
<evidence type="ECO:0000313" key="2">
    <source>
        <dbReference type="Proteomes" id="UP000077701"/>
    </source>
</evidence>
<comment type="caution">
    <text evidence="1">The sequence shown here is derived from an EMBL/GenBank/DDBJ whole genome shotgun (WGS) entry which is preliminary data.</text>
</comment>
<dbReference type="Proteomes" id="UP000077701">
    <property type="component" value="Unassembled WGS sequence"/>
</dbReference>
<keyword evidence="2" id="KW-1185">Reference proteome</keyword>
<organism evidence="1 2">
    <name type="scientific">Planomonospora sphaerica</name>
    <dbReference type="NCBI Taxonomy" id="161355"/>
    <lineage>
        <taxon>Bacteria</taxon>
        <taxon>Bacillati</taxon>
        <taxon>Actinomycetota</taxon>
        <taxon>Actinomycetes</taxon>
        <taxon>Streptosporangiales</taxon>
        <taxon>Streptosporangiaceae</taxon>
        <taxon>Planomonospora</taxon>
    </lineage>
</organism>
<gene>
    <name evidence="1" type="ORF">PS9374_05601</name>
</gene>
<evidence type="ECO:0000313" key="1">
    <source>
        <dbReference type="EMBL" id="GAT69921.1"/>
    </source>
</evidence>
<name>A0A171DLY3_9ACTN</name>
<dbReference type="STRING" id="161355.PS9374_05601"/>